<dbReference type="PANTHER" id="PTHR42721:SF3">
    <property type="entry name" value="BETA-D-XYLOSIDASE 5-RELATED"/>
    <property type="match status" value="1"/>
</dbReference>
<dbReference type="Gene3D" id="3.20.20.300">
    <property type="entry name" value="Glycoside hydrolase, family 3, N-terminal domain"/>
    <property type="match status" value="1"/>
</dbReference>
<dbReference type="GO" id="GO:0046556">
    <property type="term" value="F:alpha-L-arabinofuranosidase activity"/>
    <property type="evidence" value="ECO:0007669"/>
    <property type="project" value="TreeGrafter"/>
</dbReference>
<protein>
    <submittedName>
        <fullName evidence="5">Glycoside hydrolase family 3 C-terminal domain-containing protein</fullName>
    </submittedName>
</protein>
<dbReference type="Pfam" id="PF14310">
    <property type="entry name" value="Fn3-like"/>
    <property type="match status" value="1"/>
</dbReference>
<dbReference type="InterPro" id="IPR001764">
    <property type="entry name" value="Glyco_hydro_3_N"/>
</dbReference>
<evidence type="ECO:0000256" key="3">
    <source>
        <dbReference type="ARBA" id="ARBA00022801"/>
    </source>
</evidence>
<dbReference type="SUPFAM" id="SSF56988">
    <property type="entry name" value="Anthrax protective antigen"/>
    <property type="match status" value="1"/>
</dbReference>
<reference evidence="5 6" key="1">
    <citation type="submission" date="2020-08" db="EMBL/GenBank/DDBJ databases">
        <title>Edaphobacter telluris sp. nov. and Acidobacterium dinghuensis sp. nov., two acidobacteria isolated from forest soil.</title>
        <authorList>
            <person name="Fu J."/>
            <person name="Qiu L."/>
        </authorList>
    </citation>
    <scope>NUCLEOTIDE SEQUENCE [LARGE SCALE GENOMIC DNA]</scope>
    <source>
        <strain evidence="5">4Y35</strain>
    </source>
</reference>
<dbReference type="SMART" id="SM01217">
    <property type="entry name" value="Fn3_like"/>
    <property type="match status" value="1"/>
</dbReference>
<dbReference type="PANTHER" id="PTHR42721">
    <property type="entry name" value="SUGAR HYDROLASE-RELATED"/>
    <property type="match status" value="1"/>
</dbReference>
<dbReference type="AlphaFoldDB" id="A0A7G8BR73"/>
<dbReference type="Pfam" id="PF01915">
    <property type="entry name" value="Glyco_hydro_3_C"/>
    <property type="match status" value="1"/>
</dbReference>
<keyword evidence="3 5" id="KW-0378">Hydrolase</keyword>
<dbReference type="InterPro" id="IPR026891">
    <property type="entry name" value="Fn3-like"/>
</dbReference>
<dbReference type="EMBL" id="CP060394">
    <property type="protein sequence ID" value="QNI35043.1"/>
    <property type="molecule type" value="Genomic_DNA"/>
</dbReference>
<dbReference type="InterPro" id="IPR036881">
    <property type="entry name" value="Glyco_hydro_3_C_sf"/>
</dbReference>
<dbReference type="Gene3D" id="2.60.40.10">
    <property type="entry name" value="Immunoglobulins"/>
    <property type="match status" value="1"/>
</dbReference>
<dbReference type="InterPro" id="IPR044993">
    <property type="entry name" value="BXL"/>
</dbReference>
<gene>
    <name evidence="5" type="ORF">H7849_17055</name>
</gene>
<evidence type="ECO:0000313" key="6">
    <source>
        <dbReference type="Proteomes" id="UP000515312"/>
    </source>
</evidence>
<dbReference type="Gene3D" id="3.40.50.1700">
    <property type="entry name" value="Glycoside hydrolase family 3 C-terminal domain"/>
    <property type="match status" value="2"/>
</dbReference>
<keyword evidence="2" id="KW-0732">Signal</keyword>
<dbReference type="InterPro" id="IPR036962">
    <property type="entry name" value="Glyco_hydro_3_N_sf"/>
</dbReference>
<dbReference type="Pfam" id="PF00933">
    <property type="entry name" value="Glyco_hydro_3"/>
    <property type="match status" value="1"/>
</dbReference>
<evidence type="ECO:0000256" key="1">
    <source>
        <dbReference type="ARBA" id="ARBA00005336"/>
    </source>
</evidence>
<dbReference type="Proteomes" id="UP000515312">
    <property type="component" value="Chromosome"/>
</dbReference>
<dbReference type="InterPro" id="IPR017853">
    <property type="entry name" value="GH"/>
</dbReference>
<dbReference type="PROSITE" id="PS51820">
    <property type="entry name" value="PA14"/>
    <property type="match status" value="1"/>
</dbReference>
<feature type="domain" description="PA14" evidence="4">
    <location>
        <begin position="408"/>
        <end position="561"/>
    </location>
</feature>
<accession>A0A7G8BR73</accession>
<dbReference type="SUPFAM" id="SSF51445">
    <property type="entry name" value="(Trans)glycosidases"/>
    <property type="match status" value="1"/>
</dbReference>
<evidence type="ECO:0000259" key="4">
    <source>
        <dbReference type="PROSITE" id="PS51820"/>
    </source>
</evidence>
<dbReference type="KEGG" id="adin:H7849_17055"/>
<proteinExistence type="inferred from homology"/>
<sequence length="847" mass="90736">MQNHAAAIPRLQVPDYDWWSEALHGVARAGYATVFPQAIGLAATWDVDLERKIAETISTEARAKFNAAQADGDHSIYRGLDFWSPNINIFRDPRWGRGQETYGEDPYLTGQMGGAFIKGLQGDDPKIFKTIATAKHYAVHSGPESTRHAANIDPSAHDLEDTYLPQFRMAMVDARADSIMCAYNSVNGSPACANEDLLVKRLRQDWKFNGYVVSDCGAISDFFSENGHHFSPDAAHASAAAVRAGDDLSCGTEYSALVDAVHQGLIDEAAINQAVTRLFTARFKLGLFDPPGSNAYSQIGPSENATPAHAELALQAAHEAMVLLKNDNNTLPLSSSVKTIAVIGPNAESLTSLEGNYNGVPLHPVIPLAGLQAKFADKGQKVLFSQGSPLVAELPVIVPSTVFSDKDGHAGGLTAEYFANADFSGSATTQVDAHIDFDWNRVVPVPVQGAKAFSVRWMGNFQPLAPGDVSFTVDHAGCEPHCASTYSYSVSFDGKEVASDASNDPHDPGRPLTFTVHFDDAKSHAFKMEYSRTGADYGAGVRLKWKPDVEQLRQQAIQAANQADVVVAFVGLSPEIEGEEMPVHIPGFSGGDRTDVALPAVQRDLLDALGATNKPLVVVLLNGSALAVDWAQQHAAAILDAWYPGQAGGTAIADVLAGTANPAGRLAVTFYQSVDQLPAFDNYTMEGRTYRYFRQKPLFGFGFGLSYSKFAYKNLKLSAPKLNAGAPLHVTVDVENTSAVAGDEVAELYVTPPAASGAPNHWLAGFKRVHIEPHKVAQVAFDLDARSLSLVDEQGQRAVTAGDYKIFVGGAQPGETDSGMDQKLTIVGIQKVDEAVSSATAPSRVHK</sequence>
<dbReference type="GO" id="GO:0031222">
    <property type="term" value="P:arabinan catabolic process"/>
    <property type="evidence" value="ECO:0007669"/>
    <property type="project" value="TreeGrafter"/>
</dbReference>
<dbReference type="InterPro" id="IPR002772">
    <property type="entry name" value="Glyco_hydro_3_C"/>
</dbReference>
<dbReference type="PRINTS" id="PR00133">
    <property type="entry name" value="GLHYDRLASE3"/>
</dbReference>
<name>A0A7G8BR73_9BACT</name>
<evidence type="ECO:0000313" key="5">
    <source>
        <dbReference type="EMBL" id="QNI35043.1"/>
    </source>
</evidence>
<dbReference type="GO" id="GO:0045493">
    <property type="term" value="P:xylan catabolic process"/>
    <property type="evidence" value="ECO:0007669"/>
    <property type="project" value="InterPro"/>
</dbReference>
<organism evidence="5 6">
    <name type="scientific">Alloacidobacterium dinghuense</name>
    <dbReference type="NCBI Taxonomy" id="2763107"/>
    <lineage>
        <taxon>Bacteria</taxon>
        <taxon>Pseudomonadati</taxon>
        <taxon>Acidobacteriota</taxon>
        <taxon>Terriglobia</taxon>
        <taxon>Terriglobales</taxon>
        <taxon>Acidobacteriaceae</taxon>
        <taxon>Alloacidobacterium</taxon>
    </lineage>
</organism>
<comment type="similarity">
    <text evidence="1">Belongs to the glycosyl hydrolase 3 family.</text>
</comment>
<dbReference type="InterPro" id="IPR013783">
    <property type="entry name" value="Ig-like_fold"/>
</dbReference>
<keyword evidence="6" id="KW-1185">Reference proteome</keyword>
<evidence type="ECO:0000256" key="2">
    <source>
        <dbReference type="ARBA" id="ARBA00022729"/>
    </source>
</evidence>
<dbReference type="GO" id="GO:0009044">
    <property type="term" value="F:xylan 1,4-beta-xylosidase activity"/>
    <property type="evidence" value="ECO:0007669"/>
    <property type="project" value="InterPro"/>
</dbReference>
<dbReference type="InterPro" id="IPR037524">
    <property type="entry name" value="PA14/GLEYA"/>
</dbReference>
<dbReference type="SUPFAM" id="SSF52279">
    <property type="entry name" value="Beta-D-glucan exohydrolase, C-terminal domain"/>
    <property type="match status" value="1"/>
</dbReference>